<dbReference type="EMBL" id="JBIMZQ010000008">
    <property type="protein sequence ID" value="KAL3669969.1"/>
    <property type="molecule type" value="Genomic_DNA"/>
</dbReference>
<sequence length="657" mass="74637">MKRGHDDDQELAGALTSLRTETPSTEESSCNKRDRFTGPAIEKHHATWIAWAKYLDDYCQSNGVRIGIEFTDSIQKRNDEMRKSKRAKDGKFVRYLPEQLEAYRRSYVCHLGRKGRTRDVKFRRTACPFKLITKSVYTGNKWEVQVTCPNAEHIHSETTGDVAASALVESEAPSKSQVQAFPVEGLKANPLSRKVLTDMTSRCKRMPENETACTRLLKRLETLHDSVALLEETNLHKLTYTDVVVLFVKLMRRKSLLLRLASSETVLFKIHELHDKLDDVTRALELNLAVELTEPSDALERRQTEQFARLNELLAIASDRMLINEFHGAPKLYEALMTLSSGMKWENQSPEMLALKRSVFERVTAILPGFTSSDWFIPLEDLEYEERLIGEGTFGEVRRGTWLHYGEPTNVVVKLVYKDIDGYSRDMFKKELDSWYKLAVEEDAKQGDSHILKIFGGSHASPQFYVCEYAEGGNLRHFLSKDVNRSHFWRVFQQAAQALQVLHSKAVPHGALKCSNILVGANNSVKLTDFGFGNIRALSNSLSGDAEEAMANALRWKPRELLLQSSAGTDQYKADIYALGMCMIEARTQQKPFANVDNNQVLDVIMKGELPRRPDSFSDAEWGFICKVCNSDHAQRPSLVEVLKKIEAFAEEEQQLS</sequence>
<name>A0ABD3FWH8_9STRA</name>
<keyword evidence="1" id="KW-0067">ATP-binding</keyword>
<evidence type="ECO:0000256" key="2">
    <source>
        <dbReference type="SAM" id="MobiDB-lite"/>
    </source>
</evidence>
<accession>A0ABD3FWH8</accession>
<organism evidence="4 5">
    <name type="scientific">Phytophthora oleae</name>
    <dbReference type="NCBI Taxonomy" id="2107226"/>
    <lineage>
        <taxon>Eukaryota</taxon>
        <taxon>Sar</taxon>
        <taxon>Stramenopiles</taxon>
        <taxon>Oomycota</taxon>
        <taxon>Peronosporomycetes</taxon>
        <taxon>Peronosporales</taxon>
        <taxon>Peronosporaceae</taxon>
        <taxon>Phytophthora</taxon>
    </lineage>
</organism>
<dbReference type="PANTHER" id="PTHR44329:SF214">
    <property type="entry name" value="PROTEIN KINASE DOMAIN-CONTAINING PROTEIN"/>
    <property type="match status" value="1"/>
</dbReference>
<feature type="region of interest" description="Disordered" evidence="2">
    <location>
        <begin position="1"/>
        <end position="35"/>
    </location>
</feature>
<dbReference type="PANTHER" id="PTHR44329">
    <property type="entry name" value="SERINE/THREONINE-PROTEIN KINASE TNNI3K-RELATED"/>
    <property type="match status" value="1"/>
</dbReference>
<dbReference type="InterPro" id="IPR000719">
    <property type="entry name" value="Prot_kinase_dom"/>
</dbReference>
<gene>
    <name evidence="4" type="ORF">V7S43_005341</name>
</gene>
<evidence type="ECO:0000313" key="4">
    <source>
        <dbReference type="EMBL" id="KAL3669969.1"/>
    </source>
</evidence>
<keyword evidence="5" id="KW-1185">Reference proteome</keyword>
<proteinExistence type="predicted"/>
<evidence type="ECO:0000259" key="3">
    <source>
        <dbReference type="PROSITE" id="PS50011"/>
    </source>
</evidence>
<feature type="compositionally biased region" description="Polar residues" evidence="2">
    <location>
        <begin position="17"/>
        <end position="28"/>
    </location>
</feature>
<dbReference type="InterPro" id="IPR001245">
    <property type="entry name" value="Ser-Thr/Tyr_kinase_cat_dom"/>
</dbReference>
<dbReference type="InterPro" id="IPR051681">
    <property type="entry name" value="Ser/Thr_Kinases-Pseudokinases"/>
</dbReference>
<dbReference type="Gene3D" id="1.10.510.10">
    <property type="entry name" value="Transferase(Phosphotransferase) domain 1"/>
    <property type="match status" value="1"/>
</dbReference>
<dbReference type="AlphaFoldDB" id="A0ABD3FWH8"/>
<dbReference type="PROSITE" id="PS00107">
    <property type="entry name" value="PROTEIN_KINASE_ATP"/>
    <property type="match status" value="1"/>
</dbReference>
<evidence type="ECO:0000256" key="1">
    <source>
        <dbReference type="PROSITE-ProRule" id="PRU10141"/>
    </source>
</evidence>
<protein>
    <recommendedName>
        <fullName evidence="3">Protein kinase domain-containing protein</fullName>
    </recommendedName>
</protein>
<feature type="binding site" evidence="1">
    <location>
        <position position="414"/>
    </location>
    <ligand>
        <name>ATP</name>
        <dbReference type="ChEBI" id="CHEBI:30616"/>
    </ligand>
</feature>
<dbReference type="InterPro" id="IPR017441">
    <property type="entry name" value="Protein_kinase_ATP_BS"/>
</dbReference>
<dbReference type="PROSITE" id="PS50011">
    <property type="entry name" value="PROTEIN_KINASE_DOM"/>
    <property type="match status" value="1"/>
</dbReference>
<feature type="domain" description="Protein kinase" evidence="3">
    <location>
        <begin position="383"/>
        <end position="650"/>
    </location>
</feature>
<reference evidence="4 5" key="1">
    <citation type="submission" date="2024-09" db="EMBL/GenBank/DDBJ databases">
        <title>Genome sequencing and assembly of Phytophthora oleae, isolate VK10A, causative agent of rot of olive drupes.</title>
        <authorList>
            <person name="Conti Taguali S."/>
            <person name="Riolo M."/>
            <person name="La Spada F."/>
            <person name="Cacciola S.O."/>
            <person name="Dionisio G."/>
        </authorList>
    </citation>
    <scope>NUCLEOTIDE SEQUENCE [LARGE SCALE GENOMIC DNA]</scope>
    <source>
        <strain evidence="4 5">VK10A</strain>
    </source>
</reference>
<keyword evidence="1" id="KW-0547">Nucleotide-binding</keyword>
<dbReference type="Proteomes" id="UP001632037">
    <property type="component" value="Unassembled WGS sequence"/>
</dbReference>
<dbReference type="Pfam" id="PF07714">
    <property type="entry name" value="PK_Tyr_Ser-Thr"/>
    <property type="match status" value="1"/>
</dbReference>
<evidence type="ECO:0000313" key="5">
    <source>
        <dbReference type="Proteomes" id="UP001632037"/>
    </source>
</evidence>
<dbReference type="InterPro" id="IPR011009">
    <property type="entry name" value="Kinase-like_dom_sf"/>
</dbReference>
<comment type="caution">
    <text evidence="4">The sequence shown here is derived from an EMBL/GenBank/DDBJ whole genome shotgun (WGS) entry which is preliminary data.</text>
</comment>
<dbReference type="GO" id="GO:0005524">
    <property type="term" value="F:ATP binding"/>
    <property type="evidence" value="ECO:0007669"/>
    <property type="project" value="UniProtKB-UniRule"/>
</dbReference>
<dbReference type="SUPFAM" id="SSF56112">
    <property type="entry name" value="Protein kinase-like (PK-like)"/>
    <property type="match status" value="1"/>
</dbReference>